<feature type="transmembrane region" description="Helical" evidence="2">
    <location>
        <begin position="189"/>
        <end position="212"/>
    </location>
</feature>
<feature type="transmembrane region" description="Helical" evidence="2">
    <location>
        <begin position="158"/>
        <end position="177"/>
    </location>
</feature>
<evidence type="ECO:0000256" key="1">
    <source>
        <dbReference type="SAM" id="MobiDB-lite"/>
    </source>
</evidence>
<accession>A0A6P5XE17</accession>
<dbReference type="OrthoDB" id="748739at2759"/>
<sequence length="304" mass="34994">MELVTHQMQMAYFCSVGAPHTCGLKAKNIRISAFKGSPQNDESLDRANDASVPKNSIKVSYVAKDGEETMIESSKAHNGLLFYALETSENVVGCPAIQKLFKKWIMILRSQSPSQVMDEALGERPPPRDASETQIGTQSNRKSDILKKVWSHFWDMDATIKIPLLIFIPCYLAVSLIRGAEVSKELTPLWVFGPLIVAIYVTMLGRLCRLYVFCFKQTVQKIRNLPIYYLLASNYIARGKLKEDARARVWQPVVGMKKLEYMELCQTKMKDFQERMIEKYLDFVESMWPYYCRTIRFLKRANFI</sequence>
<evidence type="ECO:0000313" key="3">
    <source>
        <dbReference type="Proteomes" id="UP000515121"/>
    </source>
</evidence>
<protein>
    <submittedName>
        <fullName evidence="4">Uncharacterized protein LOC111282659 isoform X1</fullName>
    </submittedName>
</protein>
<dbReference type="AlphaFoldDB" id="A0A6P5XE17"/>
<dbReference type="GeneID" id="111282659"/>
<evidence type="ECO:0000256" key="2">
    <source>
        <dbReference type="SAM" id="Phobius"/>
    </source>
</evidence>
<dbReference type="PANTHER" id="PTHR48223:SF1">
    <property type="entry name" value="ABC TRANSMEMBRANE TYPE-1 DOMAIN-CONTAINING PROTEIN"/>
    <property type="match status" value="1"/>
</dbReference>
<evidence type="ECO:0000313" key="4">
    <source>
        <dbReference type="RefSeq" id="XP_022726589.1"/>
    </source>
</evidence>
<keyword evidence="2" id="KW-0812">Transmembrane</keyword>
<keyword evidence="2" id="KW-1133">Transmembrane helix</keyword>
<dbReference type="RefSeq" id="XP_022726589.1">
    <property type="nucleotide sequence ID" value="XM_022870854.1"/>
</dbReference>
<keyword evidence="2" id="KW-0472">Membrane</keyword>
<reference evidence="4" key="1">
    <citation type="submission" date="2025-08" db="UniProtKB">
        <authorList>
            <consortium name="RefSeq"/>
        </authorList>
    </citation>
    <scope>IDENTIFICATION</scope>
    <source>
        <tissue evidence="4">Fruit stalk</tissue>
    </source>
</reference>
<organism evidence="3 4">
    <name type="scientific">Durio zibethinus</name>
    <name type="common">Durian</name>
    <dbReference type="NCBI Taxonomy" id="66656"/>
    <lineage>
        <taxon>Eukaryota</taxon>
        <taxon>Viridiplantae</taxon>
        <taxon>Streptophyta</taxon>
        <taxon>Embryophyta</taxon>
        <taxon>Tracheophyta</taxon>
        <taxon>Spermatophyta</taxon>
        <taxon>Magnoliopsida</taxon>
        <taxon>eudicotyledons</taxon>
        <taxon>Gunneridae</taxon>
        <taxon>Pentapetalae</taxon>
        <taxon>rosids</taxon>
        <taxon>malvids</taxon>
        <taxon>Malvales</taxon>
        <taxon>Malvaceae</taxon>
        <taxon>Helicteroideae</taxon>
        <taxon>Durio</taxon>
    </lineage>
</organism>
<proteinExistence type="predicted"/>
<keyword evidence="3" id="KW-1185">Reference proteome</keyword>
<name>A0A6P5XE17_DURZI</name>
<dbReference type="PANTHER" id="PTHR48223">
    <property type="entry name" value="DEFECTIVE 2759, PUTATIVE ISOFORM 1-RELATED"/>
    <property type="match status" value="1"/>
</dbReference>
<feature type="region of interest" description="Disordered" evidence="1">
    <location>
        <begin position="117"/>
        <end position="138"/>
    </location>
</feature>
<gene>
    <name evidence="4" type="primary">LOC111282659</name>
</gene>
<dbReference type="Proteomes" id="UP000515121">
    <property type="component" value="Unplaced"/>
</dbReference>
<dbReference type="KEGG" id="dzi:111282659"/>
<feature type="compositionally biased region" description="Basic and acidic residues" evidence="1">
    <location>
        <begin position="121"/>
        <end position="131"/>
    </location>
</feature>